<evidence type="ECO:0000256" key="1">
    <source>
        <dbReference type="SAM" id="Phobius"/>
    </source>
</evidence>
<name>A0ABQ5TGL1_9BACI</name>
<dbReference type="PIRSF" id="PIRSF037259">
    <property type="entry name" value="EcsB_ABC"/>
    <property type="match status" value="1"/>
</dbReference>
<dbReference type="RefSeq" id="WP_069685807.1">
    <property type="nucleotide sequence ID" value="NZ_BSKO01000001.1"/>
</dbReference>
<keyword evidence="1" id="KW-1133">Transmembrane helix</keyword>
<feature type="transmembrane region" description="Helical" evidence="1">
    <location>
        <begin position="180"/>
        <end position="206"/>
    </location>
</feature>
<comment type="caution">
    <text evidence="2">The sequence shown here is derived from an EMBL/GenBank/DDBJ whole genome shotgun (WGS) entry which is preliminary data.</text>
</comment>
<feature type="transmembrane region" description="Helical" evidence="1">
    <location>
        <begin position="57"/>
        <end position="76"/>
    </location>
</feature>
<proteinExistence type="predicted"/>
<keyword evidence="1" id="KW-0812">Transmembrane</keyword>
<feature type="transmembrane region" description="Helical" evidence="1">
    <location>
        <begin position="380"/>
        <end position="399"/>
    </location>
</feature>
<reference evidence="2 3" key="1">
    <citation type="submission" date="2023-02" db="EMBL/GenBank/DDBJ databases">
        <title>Oceanobacillus kimchii IFOP_LL358 isolated form Alexandrium catenella lab strain.</title>
        <authorList>
            <person name="Gajardo G."/>
            <person name="Ueki S."/>
            <person name="Maruyama F."/>
        </authorList>
    </citation>
    <scope>NUCLEOTIDE SEQUENCE [LARGE SCALE GENOMIC DNA]</scope>
    <source>
        <strain evidence="2 3">IFOP_LL358</strain>
    </source>
</reference>
<accession>A0ABQ5TGL1</accession>
<keyword evidence="3" id="KW-1185">Reference proteome</keyword>
<protein>
    <submittedName>
        <fullName evidence="2">ABC transporter permease</fullName>
    </submittedName>
</protein>
<feature type="transmembrane region" description="Helical" evidence="1">
    <location>
        <begin position="138"/>
        <end position="159"/>
    </location>
</feature>
<feature type="transmembrane region" description="Helical" evidence="1">
    <location>
        <begin position="351"/>
        <end position="374"/>
    </location>
</feature>
<feature type="transmembrane region" description="Helical" evidence="1">
    <location>
        <begin position="287"/>
        <end position="305"/>
    </location>
</feature>
<dbReference type="Proteomes" id="UP001275436">
    <property type="component" value="Unassembled WGS sequence"/>
</dbReference>
<feature type="transmembrane region" description="Helical" evidence="1">
    <location>
        <begin position="103"/>
        <end position="126"/>
    </location>
</feature>
<dbReference type="EMBL" id="BSKO01000001">
    <property type="protein sequence ID" value="GLO65600.1"/>
    <property type="molecule type" value="Genomic_DNA"/>
</dbReference>
<feature type="transmembrane region" description="Helical" evidence="1">
    <location>
        <begin position="25"/>
        <end position="45"/>
    </location>
</feature>
<evidence type="ECO:0000313" key="2">
    <source>
        <dbReference type="EMBL" id="GLO65600.1"/>
    </source>
</evidence>
<evidence type="ECO:0000313" key="3">
    <source>
        <dbReference type="Proteomes" id="UP001275436"/>
    </source>
</evidence>
<dbReference type="InterPro" id="IPR010288">
    <property type="entry name" value="EcsB_ABC"/>
</dbReference>
<sequence>MFDSHLFYKNRLSSHIKNLSRYLRYIFNGHIAFAMFFFISASAYYYQQWLANLPENFPTAIIIGIVFGLLVSYSPIRTLLQEPDLVFLIPAEKQMKNYFRNSLIYSFVIQLYLVLLFAAALAPLYFATFPEREGSMYFTSLAILLLWKVANLFANWWMLKVREPSIRRIDLLTRTILNVVVFYFMVAGNMLMTVITVSLFIVVLIYDFWYSSKQAGILWDLLIEKDNNRMQSFYRIANMFAEVPHLKNRVKRRNWLVSLIVKGIPFSKEATYSYLYRISFVRSGDYVGMYIRLIIIGGIFIWIMPNSWIKILFGLLFLYLSTFQMMSLYQHHRTNIWLDIYPVPQHLKRDAVLSIIRQLGIIQAILFSFLFLFLGDWLGFVIMMIVGVIFTITFTQGYIRSKFQQTSNI</sequence>
<keyword evidence="1" id="KW-0472">Membrane</keyword>
<organism evidence="2 3">
    <name type="scientific">Oceanobacillus kimchii</name>
    <dbReference type="NCBI Taxonomy" id="746691"/>
    <lineage>
        <taxon>Bacteria</taxon>
        <taxon>Bacillati</taxon>
        <taxon>Bacillota</taxon>
        <taxon>Bacilli</taxon>
        <taxon>Bacillales</taxon>
        <taxon>Bacillaceae</taxon>
        <taxon>Oceanobacillus</taxon>
    </lineage>
</organism>
<dbReference type="Pfam" id="PF05975">
    <property type="entry name" value="EcsB"/>
    <property type="match status" value="1"/>
</dbReference>
<gene>
    <name evidence="2" type="ORF">MACH08_13840</name>
</gene>